<sequence>MSDHKNIWPLIEELALDVFVAFFSTGVSFTEGPRQDRVEAFHRPVIQSLLRDPSFDQVKTQWCQDREYPSYHACKAFCTALFRALREKGDEIDIGDLSIMERLEQQSQKLLFLLLDGIRKGGPFSLRRLLCLVNRLKEKQRQLQNLREKVAQGADRLCIRMADLILQPLQQAAESAQETFYLLSAWGNGEGKMIYKQENKELFSQLKQNATLMEIAKLLGRYRQILANKRRTSFSYGLGEKYDVTLGKDIGQCLSSELALLSTKETQILFQKKYLEEKLLQYRKRTPVVKGAGDMIVLVDESQSMHLLHGWAKAVALALLDIAAKGNRKYAMVHFSSKDQIKTDRFEPRGYSTQDTMRAAEHFFNGGTDFESPLREAISLLDKGYEDADVVIVTDGQCRISEAFTQKFTEKKQLHRVTVTGILLDADRECGIDLLPFCDTVYHSRDLTTDEIAMQVLDNPRYL</sequence>
<keyword evidence="1" id="KW-0175">Coiled coil</keyword>
<keyword evidence="3" id="KW-1185">Reference proteome</keyword>
<proteinExistence type="predicted"/>
<dbReference type="InterPro" id="IPR036465">
    <property type="entry name" value="vWFA_dom_sf"/>
</dbReference>
<dbReference type="PANTHER" id="PTHR36846:SF1">
    <property type="entry name" value="PROTEIN VIAA"/>
    <property type="match status" value="1"/>
</dbReference>
<dbReference type="PANTHER" id="PTHR36846">
    <property type="entry name" value="PROTEIN VIAA"/>
    <property type="match status" value="1"/>
</dbReference>
<evidence type="ECO:0000313" key="2">
    <source>
        <dbReference type="EMBL" id="MEQ2441154.1"/>
    </source>
</evidence>
<feature type="coiled-coil region" evidence="1">
    <location>
        <begin position="126"/>
        <end position="156"/>
    </location>
</feature>
<evidence type="ECO:0000256" key="1">
    <source>
        <dbReference type="SAM" id="Coils"/>
    </source>
</evidence>
<dbReference type="RefSeq" id="WP_349220074.1">
    <property type="nucleotide sequence ID" value="NZ_JBBMFD010000018.1"/>
</dbReference>
<dbReference type="Proteomes" id="UP001489509">
    <property type="component" value="Unassembled WGS sequence"/>
</dbReference>
<dbReference type="SUPFAM" id="SSF53300">
    <property type="entry name" value="vWA-like"/>
    <property type="match status" value="1"/>
</dbReference>
<accession>A0ABV1E1H2</accession>
<comment type="caution">
    <text evidence="2">The sequence shown here is derived from an EMBL/GenBank/DDBJ whole genome shotgun (WGS) entry which is preliminary data.</text>
</comment>
<organism evidence="2 3">
    <name type="scientific">Solibaculum intestinale</name>
    <dbReference type="NCBI Taxonomy" id="3133165"/>
    <lineage>
        <taxon>Bacteria</taxon>
        <taxon>Bacillati</taxon>
        <taxon>Bacillota</taxon>
        <taxon>Clostridia</taxon>
        <taxon>Eubacteriales</taxon>
        <taxon>Oscillospiraceae</taxon>
        <taxon>Solibaculum</taxon>
    </lineage>
</organism>
<dbReference type="EMBL" id="JBBMFD010000018">
    <property type="protein sequence ID" value="MEQ2441154.1"/>
    <property type="molecule type" value="Genomic_DNA"/>
</dbReference>
<name>A0ABV1E1H2_9FIRM</name>
<reference evidence="2 3" key="1">
    <citation type="submission" date="2024-03" db="EMBL/GenBank/DDBJ databases">
        <title>Human intestinal bacterial collection.</title>
        <authorList>
            <person name="Pauvert C."/>
            <person name="Hitch T.C.A."/>
            <person name="Clavel T."/>
        </authorList>
    </citation>
    <scope>NUCLEOTIDE SEQUENCE [LARGE SCALE GENOMIC DNA]</scope>
    <source>
        <strain evidence="2 3">CLA-JM-H44</strain>
    </source>
</reference>
<gene>
    <name evidence="2" type="ORF">WMO26_09990</name>
</gene>
<dbReference type="Gene3D" id="3.40.50.410">
    <property type="entry name" value="von Willebrand factor, type A domain"/>
    <property type="match status" value="1"/>
</dbReference>
<evidence type="ECO:0000313" key="3">
    <source>
        <dbReference type="Proteomes" id="UP001489509"/>
    </source>
</evidence>
<protein>
    <submittedName>
        <fullName evidence="2">VWA domain-containing protein</fullName>
    </submittedName>
</protein>